<protein>
    <submittedName>
        <fullName evidence="3">Putative clathrin-binding box of aftiphilin</fullName>
    </submittedName>
</protein>
<dbReference type="InterPro" id="IPR046359">
    <property type="entry name" value="Aftin-like"/>
</dbReference>
<sequence length="483" mass="53109">NIPPLLSRTPPPLYDSESNDNDDADYGSFAVCSVIGRESYDEYQSVGKGVEDSASEDSGLCTGSSMGQAHSPYETSPKAGPKGLSNGEDHLYNSMSLPISDDGHQQLSHLTICDGELIGEVDGEEQLESEDIGSIDEVVEIGAGHSASDDSFPIGEMTSSAHPDLPEPTVSKTSNQHFISKENEFIEEDDGDFEEFQVFEGLETIQFNVDTDGGADSTYSYIPHNRNDSVNNISSETCNVHEDWDQESKQLQNYENNDISHDLDEFSEFQTSSVLPPVVTESDQNPQTSLSPFHPDHYLQTALDFGMENFEEVSDVNNDPALTLDLLVLVCQNSVWSHLHSLEDTPALRYQWATSSSNRKLLTALKIDSRNILCSLWNKSVKTVGLESLPLDLLKLGSEFKDPAVNNYVAIPKNIVPDAHFDWVGSGLTNPLDSCAEDGCLTSIPELELGPTNKISQQAEEILASLPDRSYLKKTYIVFKKIP</sequence>
<dbReference type="GO" id="GO:0030276">
    <property type="term" value="F:clathrin binding"/>
    <property type="evidence" value="ECO:0007669"/>
    <property type="project" value="InterPro"/>
</dbReference>
<dbReference type="GO" id="GO:0030121">
    <property type="term" value="C:AP-1 adaptor complex"/>
    <property type="evidence" value="ECO:0007669"/>
    <property type="project" value="TreeGrafter"/>
</dbReference>
<feature type="region of interest" description="Disordered" evidence="1">
    <location>
        <begin position="1"/>
        <end position="27"/>
    </location>
</feature>
<dbReference type="PANTHER" id="PTHR16156:SF10">
    <property type="entry name" value="AFTIPHILIN-RELATED"/>
    <property type="match status" value="1"/>
</dbReference>
<name>A0A0V0G623_TRIDM</name>
<dbReference type="EMBL" id="GECL01003266">
    <property type="protein sequence ID" value="JAP02858.1"/>
    <property type="molecule type" value="Transcribed_RNA"/>
</dbReference>
<dbReference type="AlphaFoldDB" id="A0A0V0G623"/>
<dbReference type="GO" id="GO:0032588">
    <property type="term" value="C:trans-Golgi network membrane"/>
    <property type="evidence" value="ECO:0007669"/>
    <property type="project" value="InterPro"/>
</dbReference>
<organism evidence="3">
    <name type="scientific">Triatoma dimidiata</name>
    <name type="common">Kissing bug</name>
    <name type="synonym">Meccus dimidiatus</name>
    <dbReference type="NCBI Taxonomy" id="72491"/>
    <lineage>
        <taxon>Eukaryota</taxon>
        <taxon>Metazoa</taxon>
        <taxon>Ecdysozoa</taxon>
        <taxon>Arthropoda</taxon>
        <taxon>Hexapoda</taxon>
        <taxon>Insecta</taxon>
        <taxon>Pterygota</taxon>
        <taxon>Neoptera</taxon>
        <taxon>Paraneoptera</taxon>
        <taxon>Hemiptera</taxon>
        <taxon>Heteroptera</taxon>
        <taxon>Panheteroptera</taxon>
        <taxon>Cimicomorpha</taxon>
        <taxon>Reduviidae</taxon>
        <taxon>Triatominae</taxon>
        <taxon>Triatoma</taxon>
    </lineage>
</organism>
<proteinExistence type="predicted"/>
<evidence type="ECO:0000313" key="3">
    <source>
        <dbReference type="EMBL" id="JAP02858.1"/>
    </source>
</evidence>
<dbReference type="Pfam" id="PF15045">
    <property type="entry name" value="Clathrin_bdg"/>
    <property type="match status" value="1"/>
</dbReference>
<feature type="non-terminal residue" evidence="3">
    <location>
        <position position="1"/>
    </location>
</feature>
<feature type="domain" description="Aftiphilin clathrin-binding box" evidence="2">
    <location>
        <begin position="333"/>
        <end position="376"/>
    </location>
</feature>
<dbReference type="PANTHER" id="PTHR16156">
    <property type="entry name" value="AFTIPHILIN A-RELATED"/>
    <property type="match status" value="1"/>
</dbReference>
<feature type="region of interest" description="Disordered" evidence="1">
    <location>
        <begin position="46"/>
        <end position="86"/>
    </location>
</feature>
<evidence type="ECO:0000259" key="2">
    <source>
        <dbReference type="Pfam" id="PF15045"/>
    </source>
</evidence>
<accession>A0A0V0G623</accession>
<feature type="compositionally biased region" description="Pro residues" evidence="1">
    <location>
        <begin position="1"/>
        <end position="13"/>
    </location>
</feature>
<reference evidence="3" key="1">
    <citation type="journal article" date="2018" name="J. Proteomics">
        <title>Exploring the molecular complexity of Triatoma dimidiata sialome.</title>
        <authorList>
            <person name="Santiago P.B."/>
            <person name="de Araujo C.N."/>
            <person name="Charneau S."/>
            <person name="Bastos I.M.D."/>
            <person name="Assumpcao T.C.F."/>
            <person name="Queiroz R.M.L."/>
            <person name="Praca Y.R."/>
            <person name="Cordeiro T.M."/>
            <person name="Garcia C.H.S."/>
            <person name="da Silva I.G."/>
            <person name="Raiol T."/>
            <person name="Motta F.N."/>
            <person name="de Araujo Oliveira J.V."/>
            <person name="de Sousa M.V."/>
            <person name="Ribeiro J.M.C."/>
            <person name="de Santana J.M."/>
        </authorList>
    </citation>
    <scope>NUCLEOTIDE SEQUENCE</scope>
    <source>
        <strain evidence="3">Santander</strain>
        <tissue evidence="3">Salivary glands</tissue>
    </source>
</reference>
<dbReference type="InterPro" id="IPR029205">
    <property type="entry name" value="Clathrin-bd"/>
</dbReference>
<evidence type="ECO:0000256" key="1">
    <source>
        <dbReference type="SAM" id="MobiDB-lite"/>
    </source>
</evidence>